<feature type="transmembrane region" description="Helical" evidence="1">
    <location>
        <begin position="250"/>
        <end position="271"/>
    </location>
</feature>
<proteinExistence type="predicted"/>
<dbReference type="EMBL" id="MU005630">
    <property type="protein sequence ID" value="KAF2676718.1"/>
    <property type="molecule type" value="Genomic_DNA"/>
</dbReference>
<evidence type="ECO:0000256" key="1">
    <source>
        <dbReference type="SAM" id="Phobius"/>
    </source>
</evidence>
<reference evidence="2" key="1">
    <citation type="journal article" date="2020" name="Stud. Mycol.">
        <title>101 Dothideomycetes genomes: a test case for predicting lifestyles and emergence of pathogens.</title>
        <authorList>
            <person name="Haridas S."/>
            <person name="Albert R."/>
            <person name="Binder M."/>
            <person name="Bloem J."/>
            <person name="Labutti K."/>
            <person name="Salamov A."/>
            <person name="Andreopoulos B."/>
            <person name="Baker S."/>
            <person name="Barry K."/>
            <person name="Bills G."/>
            <person name="Bluhm B."/>
            <person name="Cannon C."/>
            <person name="Castanera R."/>
            <person name="Culley D."/>
            <person name="Daum C."/>
            <person name="Ezra D."/>
            <person name="Gonzalez J."/>
            <person name="Henrissat B."/>
            <person name="Kuo A."/>
            <person name="Liang C."/>
            <person name="Lipzen A."/>
            <person name="Lutzoni F."/>
            <person name="Magnuson J."/>
            <person name="Mondo S."/>
            <person name="Nolan M."/>
            <person name="Ohm R."/>
            <person name="Pangilinan J."/>
            <person name="Park H.-J."/>
            <person name="Ramirez L."/>
            <person name="Alfaro M."/>
            <person name="Sun H."/>
            <person name="Tritt A."/>
            <person name="Yoshinaga Y."/>
            <person name="Zwiers L.-H."/>
            <person name="Turgeon B."/>
            <person name="Goodwin S."/>
            <person name="Spatafora J."/>
            <person name="Crous P."/>
            <person name="Grigoriev I."/>
        </authorList>
    </citation>
    <scope>NUCLEOTIDE SEQUENCE</scope>
    <source>
        <strain evidence="2">CBS 122367</strain>
    </source>
</reference>
<dbReference type="PANTHER" id="PTHR35043:SF8">
    <property type="entry name" value="DUF4220 DOMAIN-CONTAINING PROTEIN"/>
    <property type="match status" value="1"/>
</dbReference>
<sequence length="352" mass="39533">MNSTVGGVGWVAEPTGRGTLGLLYTCGLTIFLCTYSAVHPNPPALDDSKSKILLRKIENLVGCILAPEFLALQALEDFLGVHKLKRKVCLNNLKLELWSLKQYHFLYMGGFVVQTDPTNKKCFLPKDFLRLIKEEVVEMPIIENEDIDDRSKASWVTKSIALVQVSWFLTQLLARAIKHLPVTTLELYTLSIVICAFVTYISFWQKPFDVQRPVVLRALITEYEWPESVHRMQLRKDSNMSGLSNVEEGFLLVLICAAFAACHLIGWNFSFAGLAEKWLWRAGSVCCFALPIALALASAFPDDLESPIFRPLLVLYGIVRIALLAEVLIGLRAVPAGVYQTVRWSDYFPSFG</sequence>
<keyword evidence="1" id="KW-0812">Transmembrane</keyword>
<keyword evidence="1" id="KW-0472">Membrane</keyword>
<keyword evidence="1" id="KW-1133">Transmembrane helix</keyword>
<evidence type="ECO:0000313" key="2">
    <source>
        <dbReference type="EMBL" id="KAF2676718.1"/>
    </source>
</evidence>
<accession>A0A6G1IF46</accession>
<dbReference type="OrthoDB" id="3061561at2759"/>
<dbReference type="Proteomes" id="UP000799291">
    <property type="component" value="Unassembled WGS sequence"/>
</dbReference>
<keyword evidence="3" id="KW-1185">Reference proteome</keyword>
<protein>
    <submittedName>
        <fullName evidence="2">Uncharacterized protein</fullName>
    </submittedName>
</protein>
<feature type="transmembrane region" description="Helical" evidence="1">
    <location>
        <begin position="185"/>
        <end position="203"/>
    </location>
</feature>
<feature type="transmembrane region" description="Helical" evidence="1">
    <location>
        <begin position="278"/>
        <end position="300"/>
    </location>
</feature>
<dbReference type="AlphaFoldDB" id="A0A6G1IF46"/>
<feature type="transmembrane region" description="Helical" evidence="1">
    <location>
        <begin position="312"/>
        <end position="334"/>
    </location>
</feature>
<name>A0A6G1IF46_9PLEO</name>
<gene>
    <name evidence="2" type="ORF">K458DRAFT_379424</name>
</gene>
<organism evidence="2 3">
    <name type="scientific">Lentithecium fluviatile CBS 122367</name>
    <dbReference type="NCBI Taxonomy" id="1168545"/>
    <lineage>
        <taxon>Eukaryota</taxon>
        <taxon>Fungi</taxon>
        <taxon>Dikarya</taxon>
        <taxon>Ascomycota</taxon>
        <taxon>Pezizomycotina</taxon>
        <taxon>Dothideomycetes</taxon>
        <taxon>Pleosporomycetidae</taxon>
        <taxon>Pleosporales</taxon>
        <taxon>Massarineae</taxon>
        <taxon>Lentitheciaceae</taxon>
        <taxon>Lentithecium</taxon>
    </lineage>
</organism>
<evidence type="ECO:0000313" key="3">
    <source>
        <dbReference type="Proteomes" id="UP000799291"/>
    </source>
</evidence>
<dbReference type="PANTHER" id="PTHR35043">
    <property type="entry name" value="TRANSCRIPTION FACTOR DOMAIN-CONTAINING PROTEIN"/>
    <property type="match status" value="1"/>
</dbReference>
<feature type="transmembrane region" description="Helical" evidence="1">
    <location>
        <begin position="20"/>
        <end position="38"/>
    </location>
</feature>